<name>A0AC60QUY9_IXOPE</name>
<keyword evidence="2" id="KW-1185">Reference proteome</keyword>
<sequence>MRATAALSEGVALPSVYFYTPFLKLATFLLAATLLLAGKKRGIRSSGTLFLFWLLLLLCGLVAYRSHLKHALAADPGEDDESYHPPNERVGQAFFFGTYMAYYPLVLVQFLLNCFADTKPVYRQHAPSSEEKECPESGASFLSRLLFSWFDSLAYQGFRKPLEPTDLWTLNFKDRTDQVVPTFDRHWQTEVSRVAPTKERTDMAASFHNHVNHEGEVKFSEPSNKSAGAKPSQLSIVRALAKTFGPMFVAGSVLKLGTDTLQFVSPQILRAMIGFVGSGEPLWKGIFYAVLMFATATLQSLLLSAYFQRMYIFVCSLRRCLFISPCRLPPQSLVLSNAAKKESTTGEIVNLMSNDAQKFMELMVFLNMLWSAPFQIALALYFLWDLLGVAVLSGVGVMVLMVPINGFLAAYSKKLQTRQMKHKDERIKLMNEILGGMKVLKLYAWERSFEKQVQDIREKEVANLRTMAYLSSVLSFLWNCAPFLVSLMSFMTYVLMSNENVLGPQKAFVSLTLFNILRFPLSMLPMLISMLVQASVSVKRMNKYLGNEELEEYVTHEKDDVNPVTVEHGSFAWTRDEEPVLRDVNIKIPKGKLVALVGQVGAGKSSLLSALLGDMERIQGTVNIHPNSFSVVQRLFRRKAAKMNNQRTDRKTQFERPRAGPTLVPCALQSDLSVLPGGDMTEIGEKGINLSGGQKQRVSLARAVYSDTDIYFLDDPLSAVDSHVGRHIFENVIGPNGALKNKVGGLCLLGGRVHLLEETKRRGDWNERKEERQETSANSLSLFSIVHFFSKDVGNRLRNRCISNVFGFCSIPPIAPALFYARSVCSVLRRQLSLRKSSEELSVAERKEFLRSLSRQLSESASVESTPVRAGSMDLSNRKSSNASSLQSNRTLSRSRSRSQVTLKGEKGAAETEPTKLVQAEFAETGQVKWRVYFAYFGAIGAAWLVPIVLMNVASSAFSLGSNLWLTAWSNDPPLPDGTQDLGKRDLRLGVYGGLGLGQGLTILFGSLALSLGSLKGAMFLHNGLLANILRSPMAFFDTTPLGRVVNRFSK</sequence>
<feature type="non-terminal residue" evidence="1">
    <location>
        <position position="1051"/>
    </location>
</feature>
<reference evidence="1 2" key="1">
    <citation type="journal article" date="2020" name="Cell">
        <title>Large-Scale Comparative Analyses of Tick Genomes Elucidate Their Genetic Diversity and Vector Capacities.</title>
        <authorList>
            <consortium name="Tick Genome and Microbiome Consortium (TIGMIC)"/>
            <person name="Jia N."/>
            <person name="Wang J."/>
            <person name="Shi W."/>
            <person name="Du L."/>
            <person name="Sun Y."/>
            <person name="Zhan W."/>
            <person name="Jiang J.F."/>
            <person name="Wang Q."/>
            <person name="Zhang B."/>
            <person name="Ji P."/>
            <person name="Bell-Sakyi L."/>
            <person name="Cui X.M."/>
            <person name="Yuan T.T."/>
            <person name="Jiang B.G."/>
            <person name="Yang W.F."/>
            <person name="Lam T.T."/>
            <person name="Chang Q.C."/>
            <person name="Ding S.J."/>
            <person name="Wang X.J."/>
            <person name="Zhu J.G."/>
            <person name="Ruan X.D."/>
            <person name="Zhao L."/>
            <person name="Wei J.T."/>
            <person name="Ye R.Z."/>
            <person name="Que T.C."/>
            <person name="Du C.H."/>
            <person name="Zhou Y.H."/>
            <person name="Cheng J.X."/>
            <person name="Dai P.F."/>
            <person name="Guo W.B."/>
            <person name="Han X.H."/>
            <person name="Huang E.J."/>
            <person name="Li L.F."/>
            <person name="Wei W."/>
            <person name="Gao Y.C."/>
            <person name="Liu J.Z."/>
            <person name="Shao H.Z."/>
            <person name="Wang X."/>
            <person name="Wang C.C."/>
            <person name="Yang T.C."/>
            <person name="Huo Q.B."/>
            <person name="Li W."/>
            <person name="Chen H.Y."/>
            <person name="Chen S.E."/>
            <person name="Zhou L.G."/>
            <person name="Ni X.B."/>
            <person name="Tian J.H."/>
            <person name="Sheng Y."/>
            <person name="Liu T."/>
            <person name="Pan Y.S."/>
            <person name="Xia L.Y."/>
            <person name="Li J."/>
            <person name="Zhao F."/>
            <person name="Cao W.C."/>
        </authorList>
    </citation>
    <scope>NUCLEOTIDE SEQUENCE [LARGE SCALE GENOMIC DNA]</scope>
    <source>
        <strain evidence="1">Iper-2018</strain>
    </source>
</reference>
<accession>A0AC60QUY9</accession>
<gene>
    <name evidence="1" type="ORF">HPB47_016252</name>
</gene>
<protein>
    <submittedName>
        <fullName evidence="1">Uncharacterized protein</fullName>
    </submittedName>
</protein>
<dbReference type="Proteomes" id="UP000805193">
    <property type="component" value="Unassembled WGS sequence"/>
</dbReference>
<proteinExistence type="predicted"/>
<dbReference type="EMBL" id="JABSTQ010004954">
    <property type="protein sequence ID" value="KAG0440557.1"/>
    <property type="molecule type" value="Genomic_DNA"/>
</dbReference>
<evidence type="ECO:0000313" key="1">
    <source>
        <dbReference type="EMBL" id="KAG0440557.1"/>
    </source>
</evidence>
<comment type="caution">
    <text evidence="1">The sequence shown here is derived from an EMBL/GenBank/DDBJ whole genome shotgun (WGS) entry which is preliminary data.</text>
</comment>
<organism evidence="1 2">
    <name type="scientific">Ixodes persulcatus</name>
    <name type="common">Taiga tick</name>
    <dbReference type="NCBI Taxonomy" id="34615"/>
    <lineage>
        <taxon>Eukaryota</taxon>
        <taxon>Metazoa</taxon>
        <taxon>Ecdysozoa</taxon>
        <taxon>Arthropoda</taxon>
        <taxon>Chelicerata</taxon>
        <taxon>Arachnida</taxon>
        <taxon>Acari</taxon>
        <taxon>Parasitiformes</taxon>
        <taxon>Ixodida</taxon>
        <taxon>Ixodoidea</taxon>
        <taxon>Ixodidae</taxon>
        <taxon>Ixodinae</taxon>
        <taxon>Ixodes</taxon>
    </lineage>
</organism>
<evidence type="ECO:0000313" key="2">
    <source>
        <dbReference type="Proteomes" id="UP000805193"/>
    </source>
</evidence>